<name>A0A6A6A2H5_9PLEO</name>
<reference evidence="2" key="1">
    <citation type="journal article" date="2020" name="Stud. Mycol.">
        <title>101 Dothideomycetes genomes: a test case for predicting lifestyles and emergence of pathogens.</title>
        <authorList>
            <person name="Haridas S."/>
            <person name="Albert R."/>
            <person name="Binder M."/>
            <person name="Bloem J."/>
            <person name="Labutti K."/>
            <person name="Salamov A."/>
            <person name="Andreopoulos B."/>
            <person name="Baker S."/>
            <person name="Barry K."/>
            <person name="Bills G."/>
            <person name="Bluhm B."/>
            <person name="Cannon C."/>
            <person name="Castanera R."/>
            <person name="Culley D."/>
            <person name="Daum C."/>
            <person name="Ezra D."/>
            <person name="Gonzalez J."/>
            <person name="Henrissat B."/>
            <person name="Kuo A."/>
            <person name="Liang C."/>
            <person name="Lipzen A."/>
            <person name="Lutzoni F."/>
            <person name="Magnuson J."/>
            <person name="Mondo S."/>
            <person name="Nolan M."/>
            <person name="Ohm R."/>
            <person name="Pangilinan J."/>
            <person name="Park H.-J."/>
            <person name="Ramirez L."/>
            <person name="Alfaro M."/>
            <person name="Sun H."/>
            <person name="Tritt A."/>
            <person name="Yoshinaga Y."/>
            <person name="Zwiers L.-H."/>
            <person name="Turgeon B."/>
            <person name="Goodwin S."/>
            <person name="Spatafora J."/>
            <person name="Crous P."/>
            <person name="Grigoriev I."/>
        </authorList>
    </citation>
    <scope>NUCLEOTIDE SEQUENCE</scope>
    <source>
        <strain evidence="2">CBS 119687</strain>
    </source>
</reference>
<keyword evidence="3" id="KW-1185">Reference proteome</keyword>
<sequence>MYSIRNILVTVALLGAVPLSLGAPAPNQADAIAQYDSSEPTTQDDSLDAKDVLNVLEARAVNCGITSAPGKNCTAINCKPEEQCTVSAAQNCVWKNTNPRTRPNACLECKCYKLSS</sequence>
<dbReference type="OrthoDB" id="3935568at2759"/>
<dbReference type="EMBL" id="ML977516">
    <property type="protein sequence ID" value="KAF2125383.1"/>
    <property type="molecule type" value="Genomic_DNA"/>
</dbReference>
<dbReference type="RefSeq" id="XP_033519775.1">
    <property type="nucleotide sequence ID" value="XM_033673083.1"/>
</dbReference>
<evidence type="ECO:0000313" key="2">
    <source>
        <dbReference type="EMBL" id="KAF2125383.1"/>
    </source>
</evidence>
<dbReference type="GeneID" id="54413515"/>
<feature type="chain" id="PRO_5025481827" evidence="1">
    <location>
        <begin position="23"/>
        <end position="116"/>
    </location>
</feature>
<feature type="signal peptide" evidence="1">
    <location>
        <begin position="1"/>
        <end position="22"/>
    </location>
</feature>
<dbReference type="AlphaFoldDB" id="A0A6A6A2H5"/>
<evidence type="ECO:0000313" key="3">
    <source>
        <dbReference type="Proteomes" id="UP000799771"/>
    </source>
</evidence>
<gene>
    <name evidence="2" type="ORF">P153DRAFT_434456</name>
</gene>
<organism evidence="2 3">
    <name type="scientific">Dothidotthia symphoricarpi CBS 119687</name>
    <dbReference type="NCBI Taxonomy" id="1392245"/>
    <lineage>
        <taxon>Eukaryota</taxon>
        <taxon>Fungi</taxon>
        <taxon>Dikarya</taxon>
        <taxon>Ascomycota</taxon>
        <taxon>Pezizomycotina</taxon>
        <taxon>Dothideomycetes</taxon>
        <taxon>Pleosporomycetidae</taxon>
        <taxon>Pleosporales</taxon>
        <taxon>Dothidotthiaceae</taxon>
        <taxon>Dothidotthia</taxon>
    </lineage>
</organism>
<accession>A0A6A6A2H5</accession>
<protein>
    <submittedName>
        <fullName evidence="2">Uncharacterized protein</fullName>
    </submittedName>
</protein>
<dbReference type="Proteomes" id="UP000799771">
    <property type="component" value="Unassembled WGS sequence"/>
</dbReference>
<proteinExistence type="predicted"/>
<keyword evidence="1" id="KW-0732">Signal</keyword>
<evidence type="ECO:0000256" key="1">
    <source>
        <dbReference type="SAM" id="SignalP"/>
    </source>
</evidence>